<dbReference type="PROSITE" id="PS50828">
    <property type="entry name" value="SMR"/>
    <property type="match status" value="1"/>
</dbReference>
<comment type="caution">
    <text evidence="3">The sequence shown here is derived from an EMBL/GenBank/DDBJ whole genome shotgun (WGS) entry which is preliminary data.</text>
</comment>
<feature type="region of interest" description="Disordered" evidence="1">
    <location>
        <begin position="209"/>
        <end position="270"/>
    </location>
</feature>
<gene>
    <name evidence="3" type="ORF">B0T18DRAFT_183973</name>
</gene>
<proteinExistence type="predicted"/>
<feature type="region of interest" description="Disordered" evidence="1">
    <location>
        <begin position="54"/>
        <end position="109"/>
    </location>
</feature>
<feature type="compositionally biased region" description="Polar residues" evidence="1">
    <location>
        <begin position="238"/>
        <end position="255"/>
    </location>
</feature>
<feature type="compositionally biased region" description="Low complexity" evidence="1">
    <location>
        <begin position="221"/>
        <end position="236"/>
    </location>
</feature>
<dbReference type="SUPFAM" id="SSF160443">
    <property type="entry name" value="SMR domain-like"/>
    <property type="match status" value="1"/>
</dbReference>
<name>A0AA40EQ27_9PEZI</name>
<feature type="domain" description="Smr" evidence="2">
    <location>
        <begin position="340"/>
        <end position="425"/>
    </location>
</feature>
<dbReference type="CDD" id="cd14279">
    <property type="entry name" value="CUE"/>
    <property type="match status" value="1"/>
</dbReference>
<dbReference type="EMBL" id="JAUKUD010000005">
    <property type="protein sequence ID" value="KAK0743410.1"/>
    <property type="molecule type" value="Genomic_DNA"/>
</dbReference>
<evidence type="ECO:0000313" key="4">
    <source>
        <dbReference type="Proteomes" id="UP001172155"/>
    </source>
</evidence>
<dbReference type="SMART" id="SM00463">
    <property type="entry name" value="SMR"/>
    <property type="match status" value="1"/>
</dbReference>
<evidence type="ECO:0000313" key="3">
    <source>
        <dbReference type="EMBL" id="KAK0743410.1"/>
    </source>
</evidence>
<dbReference type="Gene3D" id="3.30.1370.110">
    <property type="match status" value="1"/>
</dbReference>
<accession>A0AA40EQ27</accession>
<keyword evidence="4" id="KW-1185">Reference proteome</keyword>
<evidence type="ECO:0000256" key="1">
    <source>
        <dbReference type="SAM" id="MobiDB-lite"/>
    </source>
</evidence>
<dbReference type="PANTHER" id="PTHR46535:SF1">
    <property type="entry name" value="NEDD4-BINDING PROTEIN 2"/>
    <property type="match status" value="1"/>
</dbReference>
<organism evidence="3 4">
    <name type="scientific">Schizothecium vesticola</name>
    <dbReference type="NCBI Taxonomy" id="314040"/>
    <lineage>
        <taxon>Eukaryota</taxon>
        <taxon>Fungi</taxon>
        <taxon>Dikarya</taxon>
        <taxon>Ascomycota</taxon>
        <taxon>Pezizomycotina</taxon>
        <taxon>Sordariomycetes</taxon>
        <taxon>Sordariomycetidae</taxon>
        <taxon>Sordariales</taxon>
        <taxon>Schizotheciaceae</taxon>
        <taxon>Schizothecium</taxon>
    </lineage>
</organism>
<dbReference type="InterPro" id="IPR052772">
    <property type="entry name" value="Endo/PolyKinase_Domain-Protein"/>
</dbReference>
<dbReference type="InterPro" id="IPR036063">
    <property type="entry name" value="Smr_dom_sf"/>
</dbReference>
<dbReference type="Proteomes" id="UP001172155">
    <property type="component" value="Unassembled WGS sequence"/>
</dbReference>
<feature type="compositionally biased region" description="Polar residues" evidence="1">
    <location>
        <begin position="79"/>
        <end position="93"/>
    </location>
</feature>
<feature type="compositionally biased region" description="Basic and acidic residues" evidence="1">
    <location>
        <begin position="258"/>
        <end position="270"/>
    </location>
</feature>
<reference evidence="3" key="1">
    <citation type="submission" date="2023-06" db="EMBL/GenBank/DDBJ databases">
        <title>Genome-scale phylogeny and comparative genomics of the fungal order Sordariales.</title>
        <authorList>
            <consortium name="Lawrence Berkeley National Laboratory"/>
            <person name="Hensen N."/>
            <person name="Bonometti L."/>
            <person name="Westerberg I."/>
            <person name="Brannstrom I.O."/>
            <person name="Guillou S."/>
            <person name="Cros-Aarteil S."/>
            <person name="Calhoun S."/>
            <person name="Haridas S."/>
            <person name="Kuo A."/>
            <person name="Mondo S."/>
            <person name="Pangilinan J."/>
            <person name="Riley R."/>
            <person name="LaButti K."/>
            <person name="Andreopoulos B."/>
            <person name="Lipzen A."/>
            <person name="Chen C."/>
            <person name="Yanf M."/>
            <person name="Daum C."/>
            <person name="Ng V."/>
            <person name="Clum A."/>
            <person name="Steindorff A."/>
            <person name="Ohm R."/>
            <person name="Martin F."/>
            <person name="Silar P."/>
            <person name="Natvig D."/>
            <person name="Lalanne C."/>
            <person name="Gautier V."/>
            <person name="Ament-velasquez S.L."/>
            <person name="Kruys A."/>
            <person name="Hutchinson M.I."/>
            <person name="Powell A.J."/>
            <person name="Barry K."/>
            <person name="Miller A.N."/>
            <person name="Grigoriev I.V."/>
            <person name="Debuchy R."/>
            <person name="Gladieux P."/>
            <person name="Thoren M.H."/>
            <person name="Johannesson H."/>
        </authorList>
    </citation>
    <scope>NUCLEOTIDE SEQUENCE</scope>
    <source>
        <strain evidence="3">SMH3187-1</strain>
    </source>
</reference>
<dbReference type="AlphaFoldDB" id="A0AA40EQ27"/>
<evidence type="ECO:0000259" key="2">
    <source>
        <dbReference type="PROSITE" id="PS50828"/>
    </source>
</evidence>
<dbReference type="GO" id="GO:0005634">
    <property type="term" value="C:nucleus"/>
    <property type="evidence" value="ECO:0007669"/>
    <property type="project" value="TreeGrafter"/>
</dbReference>
<sequence>MSRKSETRKQMLLKEFGGVLDEPLLLAILGERDLQKEYQETRDILAALAESATAEKATGFDPSGTGCQDDSEGHAADDPSTSRTDLTEDATTISESSESEAPLFTHQPDLGEAEKIESLGVIFSRFKDHTVRFVLRSCDWNLERAFDELLTRQALEESGSLPKGVEGFLPTDHDWGPRASHLKSPRHSKSDKGKMALPLDFKVVSPTIDDSELEGAPGPFSRRLLSRSESSALPASKRPTSAGGTSLSHASSTPRLPSMDHFELQTPRPDRTWLKTALPDLTSSRSTQRQAASLSRLGPYGRMGAVVYTERAREEARQSLAKTATMAEQLVDRQSTATMIDLHGVTVLDGVRIAKHRVWQWWDNLGVEGRARVARNDAGFTVVTGIGLHSAGGVSRLRQAVDAALRNDGWKFEVLTGRFRVTGRA</sequence>
<feature type="region of interest" description="Disordered" evidence="1">
    <location>
        <begin position="161"/>
        <end position="194"/>
    </location>
</feature>
<dbReference type="InterPro" id="IPR002625">
    <property type="entry name" value="Smr_dom"/>
</dbReference>
<dbReference type="PANTHER" id="PTHR46535">
    <property type="entry name" value="NEDD4-BINDING PROTEIN 2"/>
    <property type="match status" value="1"/>
</dbReference>
<protein>
    <recommendedName>
        <fullName evidence="2">Smr domain-containing protein</fullName>
    </recommendedName>
</protein>
<dbReference type="GO" id="GO:0004519">
    <property type="term" value="F:endonuclease activity"/>
    <property type="evidence" value="ECO:0007669"/>
    <property type="project" value="TreeGrafter"/>
</dbReference>